<evidence type="ECO:0000256" key="7">
    <source>
        <dbReference type="ARBA" id="ARBA00023136"/>
    </source>
</evidence>
<dbReference type="NCBIfam" id="TIGR01727">
    <property type="entry name" value="oligo_HPY"/>
    <property type="match status" value="1"/>
</dbReference>
<keyword evidence="5" id="KW-0547">Nucleotide-binding</keyword>
<evidence type="ECO:0000256" key="6">
    <source>
        <dbReference type="ARBA" id="ARBA00022840"/>
    </source>
</evidence>
<dbReference type="GO" id="GO:0015833">
    <property type="term" value="P:peptide transport"/>
    <property type="evidence" value="ECO:0007669"/>
    <property type="project" value="InterPro"/>
</dbReference>
<dbReference type="InterPro" id="IPR003593">
    <property type="entry name" value="AAA+_ATPase"/>
</dbReference>
<dbReference type="AlphaFoldDB" id="A0A411YWN5"/>
<evidence type="ECO:0000259" key="8">
    <source>
        <dbReference type="PROSITE" id="PS50893"/>
    </source>
</evidence>
<dbReference type="Pfam" id="PF08352">
    <property type="entry name" value="oligo_HPY"/>
    <property type="match status" value="1"/>
</dbReference>
<dbReference type="PANTHER" id="PTHR43297">
    <property type="entry name" value="OLIGOPEPTIDE TRANSPORT ATP-BINDING PROTEIN APPD"/>
    <property type="match status" value="1"/>
</dbReference>
<reference evidence="9 10" key="1">
    <citation type="submission" date="2018-08" db="EMBL/GenBank/DDBJ databases">
        <title>Flavobacterium tibetense sp. nov., isolated from a wetland YonghuCo on Tibetan Plateau.</title>
        <authorList>
            <person name="Phurbu D."/>
            <person name="Lu H."/>
            <person name="Xing P."/>
        </authorList>
    </citation>
    <scope>NUCLEOTIDE SEQUENCE [LARGE SCALE GENOMIC DNA]</scope>
    <source>
        <strain evidence="9 10">DJC</strain>
    </source>
</reference>
<dbReference type="Proteomes" id="UP000284547">
    <property type="component" value="Unassembled WGS sequence"/>
</dbReference>
<keyword evidence="4" id="KW-1003">Cell membrane</keyword>
<dbReference type="PROSITE" id="PS00211">
    <property type="entry name" value="ABC_TRANSPORTER_1"/>
    <property type="match status" value="1"/>
</dbReference>
<comment type="subcellular location">
    <subcellularLocation>
        <location evidence="1">Cell inner membrane</location>
        <topology evidence="1">Peripheral membrane protein</topology>
    </subcellularLocation>
</comment>
<comment type="similarity">
    <text evidence="2">Belongs to the ABC transporter superfamily.</text>
</comment>
<dbReference type="GO" id="GO:0016887">
    <property type="term" value="F:ATP hydrolysis activity"/>
    <property type="evidence" value="ECO:0007669"/>
    <property type="project" value="InterPro"/>
</dbReference>
<keyword evidence="3" id="KW-0813">Transport</keyword>
<dbReference type="Pfam" id="PF00005">
    <property type="entry name" value="ABC_tran"/>
    <property type="match status" value="1"/>
</dbReference>
<dbReference type="PROSITE" id="PS50893">
    <property type="entry name" value="ABC_TRANSPORTER_2"/>
    <property type="match status" value="1"/>
</dbReference>
<sequence length="325" mass="34545">MTDMPLLAVRDLSVSINGAKIVDGLDLTVERSEIHALVGESGCGKSMTALSILGLQPAAAKIGGSVALQGTDVASLSRRAAGKLRRKTMSVIFQEPVAALNPLMKVGDQVAEALIMSTGSDRGRARSAALEVMAHVGISDPDQRYDQYPFELSGGMCQRISIAAALISRPQLLIADEPTTALDVTIQAAILDLMKALRRETGMGMVLITHDMGVVADMADRVSVMYAGRIVETGPLHEVFARPTHPYTSLLLSTIPRLVGPRKTELRTIAGTVPDIGRWPDGCRFRTRCPLADAACGALPPLVAHDASVAHLAACWHTDRLEALA</sequence>
<dbReference type="EMBL" id="QWEY01000020">
    <property type="protein sequence ID" value="RGP35188.1"/>
    <property type="molecule type" value="Genomic_DNA"/>
</dbReference>
<dbReference type="SMART" id="SM00382">
    <property type="entry name" value="AAA"/>
    <property type="match status" value="1"/>
</dbReference>
<dbReference type="CDD" id="cd03257">
    <property type="entry name" value="ABC_NikE_OppD_transporters"/>
    <property type="match status" value="1"/>
</dbReference>
<name>A0A411YWN5_9RHOB</name>
<keyword evidence="10" id="KW-1185">Reference proteome</keyword>
<organism evidence="9 10">
    <name type="scientific">Pseudotabrizicola alkalilacus</name>
    <dbReference type="NCBI Taxonomy" id="2305252"/>
    <lineage>
        <taxon>Bacteria</taxon>
        <taxon>Pseudomonadati</taxon>
        <taxon>Pseudomonadota</taxon>
        <taxon>Alphaproteobacteria</taxon>
        <taxon>Rhodobacterales</taxon>
        <taxon>Paracoccaceae</taxon>
        <taxon>Pseudotabrizicola</taxon>
    </lineage>
</organism>
<dbReference type="OrthoDB" id="9802264at2"/>
<dbReference type="PANTHER" id="PTHR43297:SF2">
    <property type="entry name" value="DIPEPTIDE TRANSPORT ATP-BINDING PROTEIN DPPD"/>
    <property type="match status" value="1"/>
</dbReference>
<keyword evidence="7" id="KW-0472">Membrane</keyword>
<dbReference type="FunFam" id="3.40.50.300:FF:000016">
    <property type="entry name" value="Oligopeptide ABC transporter ATP-binding component"/>
    <property type="match status" value="1"/>
</dbReference>
<dbReference type="GO" id="GO:0055085">
    <property type="term" value="P:transmembrane transport"/>
    <property type="evidence" value="ECO:0007669"/>
    <property type="project" value="UniProtKB-ARBA"/>
</dbReference>
<dbReference type="InterPro" id="IPR003439">
    <property type="entry name" value="ABC_transporter-like_ATP-bd"/>
</dbReference>
<evidence type="ECO:0000256" key="5">
    <source>
        <dbReference type="ARBA" id="ARBA00022741"/>
    </source>
</evidence>
<accession>A0A411YWN5</accession>
<evidence type="ECO:0000313" key="10">
    <source>
        <dbReference type="Proteomes" id="UP000284547"/>
    </source>
</evidence>
<dbReference type="InterPro" id="IPR013563">
    <property type="entry name" value="Oligopep_ABC_C"/>
</dbReference>
<comment type="caution">
    <text evidence="9">The sequence shown here is derived from an EMBL/GenBank/DDBJ whole genome shotgun (WGS) entry which is preliminary data.</text>
</comment>
<gene>
    <name evidence="9" type="ORF">D1012_21320</name>
</gene>
<evidence type="ECO:0000256" key="1">
    <source>
        <dbReference type="ARBA" id="ARBA00004417"/>
    </source>
</evidence>
<keyword evidence="6 9" id="KW-0067">ATP-binding</keyword>
<protein>
    <submittedName>
        <fullName evidence="9">ABC transporter ATP-binding protein</fullName>
    </submittedName>
</protein>
<feature type="domain" description="ABC transporter" evidence="8">
    <location>
        <begin position="7"/>
        <end position="252"/>
    </location>
</feature>
<dbReference type="InterPro" id="IPR050388">
    <property type="entry name" value="ABC_Ni/Peptide_Import"/>
</dbReference>
<dbReference type="GO" id="GO:0005886">
    <property type="term" value="C:plasma membrane"/>
    <property type="evidence" value="ECO:0007669"/>
    <property type="project" value="UniProtKB-SubCell"/>
</dbReference>
<dbReference type="SUPFAM" id="SSF52540">
    <property type="entry name" value="P-loop containing nucleoside triphosphate hydrolases"/>
    <property type="match status" value="1"/>
</dbReference>
<dbReference type="Gene3D" id="3.40.50.300">
    <property type="entry name" value="P-loop containing nucleotide triphosphate hydrolases"/>
    <property type="match status" value="1"/>
</dbReference>
<dbReference type="InterPro" id="IPR027417">
    <property type="entry name" value="P-loop_NTPase"/>
</dbReference>
<evidence type="ECO:0000313" key="9">
    <source>
        <dbReference type="EMBL" id="RGP35188.1"/>
    </source>
</evidence>
<dbReference type="InterPro" id="IPR017871">
    <property type="entry name" value="ABC_transporter-like_CS"/>
</dbReference>
<dbReference type="GO" id="GO:0005524">
    <property type="term" value="F:ATP binding"/>
    <property type="evidence" value="ECO:0007669"/>
    <property type="project" value="UniProtKB-KW"/>
</dbReference>
<proteinExistence type="inferred from homology"/>
<evidence type="ECO:0000256" key="4">
    <source>
        <dbReference type="ARBA" id="ARBA00022475"/>
    </source>
</evidence>
<evidence type="ECO:0000256" key="3">
    <source>
        <dbReference type="ARBA" id="ARBA00022448"/>
    </source>
</evidence>
<dbReference type="RefSeq" id="WP_118156140.1">
    <property type="nucleotide sequence ID" value="NZ_QWEY01000020.1"/>
</dbReference>
<evidence type="ECO:0000256" key="2">
    <source>
        <dbReference type="ARBA" id="ARBA00005417"/>
    </source>
</evidence>